<dbReference type="EMBL" id="QDDL01000015">
    <property type="protein sequence ID" value="PVZ63560.1"/>
    <property type="molecule type" value="Genomic_DNA"/>
</dbReference>
<proteinExistence type="predicted"/>
<dbReference type="OrthoDB" id="9801383at2"/>
<reference evidence="2 3" key="1">
    <citation type="submission" date="2018-04" db="EMBL/GenBank/DDBJ databases">
        <title>Thalassorhabdus spongiae gen. nov., sp. nov., isolated from a marine sponge in South-West Iceland.</title>
        <authorList>
            <person name="Knobloch S."/>
            <person name="Daussin A."/>
            <person name="Johannsson R."/>
            <person name="Marteinsson V.T."/>
        </authorList>
    </citation>
    <scope>NUCLEOTIDE SEQUENCE [LARGE SCALE GENOMIC DNA]</scope>
    <source>
        <strain evidence="2 3">Hp12</strain>
    </source>
</reference>
<dbReference type="InterPro" id="IPR008557">
    <property type="entry name" value="PhoX"/>
</dbReference>
<dbReference type="PROSITE" id="PS51257">
    <property type="entry name" value="PROKAR_LIPOPROTEIN"/>
    <property type="match status" value="1"/>
</dbReference>
<accession>A0A2V1GRB8</accession>
<sequence>MKIQNKMWALSVPALLCASILGCSDSENDQSANDDKTVSAAVLSRVATVPLGAEVTGVYVNDEGDLFFNVQHPADSNSEVDDNFRPYNKGTVGVVKNFNLNDLPLPFVELPVPNNDRDKQLVKTAYGEYQVLGQNGDTFGGDLPEKLGNIYNLAGDTLLLDNNMPDFNGFISTGIGEGYLFTNWEDYPGGMSRLALSKNAEGEWTVSSPMMVDFSEVKGTAANCFGSVSPWGTPLSSEEWIVNSAVDTTTDANWNNPVEAQKAGSRLQRMWQLTAPAAPNPYDYGYIVEITNPTSTNPQPVKHFAMGRYEHENSTVMPDGKTVYLSQDDTGGVLFKFIADTANDLSAGTLYGAKLTQDAEKNDPNETGFDVQWIELAHGENAMIAGWIEDFNGIGMNAFEDGKTNFMTVADVEAWARGDQKYPAQVNGGSAVTAGQDMDDRAAFLESRQAARQKGATAEWRKLEGISINQKRAKEAVEGVDTIAGEDVESAYVYMAIADLGKTLTDDEGDIQLDGSANGCGGIYRAELNGTYDITRIEPVIMGGAIVKVDGDKTCDTSKLAQPDNVIVLDDGRLLIGEDGVQTNNTLWMYQPAK</sequence>
<dbReference type="AlphaFoldDB" id="A0A2V1GRB8"/>
<organism evidence="2 3">
    <name type="scientific">Pelagibaculum spongiae</name>
    <dbReference type="NCBI Taxonomy" id="2080658"/>
    <lineage>
        <taxon>Bacteria</taxon>
        <taxon>Pseudomonadati</taxon>
        <taxon>Pseudomonadota</taxon>
        <taxon>Gammaproteobacteria</taxon>
        <taxon>Oceanospirillales</taxon>
        <taxon>Pelagibaculum</taxon>
    </lineage>
</organism>
<dbReference type="Pfam" id="PF05787">
    <property type="entry name" value="PhoX"/>
    <property type="match status" value="1"/>
</dbReference>
<feature type="chain" id="PRO_5016025652" evidence="1">
    <location>
        <begin position="24"/>
        <end position="594"/>
    </location>
</feature>
<gene>
    <name evidence="2" type="ORF">DC094_20985</name>
</gene>
<evidence type="ECO:0000313" key="2">
    <source>
        <dbReference type="EMBL" id="PVZ63560.1"/>
    </source>
</evidence>
<keyword evidence="1" id="KW-0732">Signal</keyword>
<dbReference type="PANTHER" id="PTHR35399">
    <property type="entry name" value="SLR8030 PROTEIN"/>
    <property type="match status" value="1"/>
</dbReference>
<protein>
    <submittedName>
        <fullName evidence="2">Cell surface protein</fullName>
    </submittedName>
</protein>
<keyword evidence="3" id="KW-1185">Reference proteome</keyword>
<evidence type="ECO:0000313" key="3">
    <source>
        <dbReference type="Proteomes" id="UP000244906"/>
    </source>
</evidence>
<name>A0A2V1GRB8_9GAMM</name>
<dbReference type="PANTHER" id="PTHR35399:SF2">
    <property type="entry name" value="DUF839 DOMAIN-CONTAINING PROTEIN"/>
    <property type="match status" value="1"/>
</dbReference>
<comment type="caution">
    <text evidence="2">The sequence shown here is derived from an EMBL/GenBank/DDBJ whole genome shotgun (WGS) entry which is preliminary data.</text>
</comment>
<dbReference type="Proteomes" id="UP000244906">
    <property type="component" value="Unassembled WGS sequence"/>
</dbReference>
<feature type="signal peptide" evidence="1">
    <location>
        <begin position="1"/>
        <end position="23"/>
    </location>
</feature>
<dbReference type="RefSeq" id="WP_116689079.1">
    <property type="nucleotide sequence ID" value="NZ_CAWNYD010000015.1"/>
</dbReference>
<evidence type="ECO:0000256" key="1">
    <source>
        <dbReference type="SAM" id="SignalP"/>
    </source>
</evidence>